<evidence type="ECO:0000256" key="4">
    <source>
        <dbReference type="ARBA" id="ARBA00022989"/>
    </source>
</evidence>
<dbReference type="InterPro" id="IPR001248">
    <property type="entry name" value="Pur-cyt_permease"/>
</dbReference>
<gene>
    <name evidence="7" type="ORF">GXN76_11585</name>
</gene>
<dbReference type="Proteomes" id="UP000503088">
    <property type="component" value="Chromosome"/>
</dbReference>
<comment type="subcellular location">
    <subcellularLocation>
        <location evidence="1">Membrane</location>
        <topology evidence="1">Multi-pass membrane protein</topology>
    </subcellularLocation>
</comment>
<evidence type="ECO:0000313" key="8">
    <source>
        <dbReference type="Proteomes" id="UP000503088"/>
    </source>
</evidence>
<feature type="transmembrane region" description="Helical" evidence="6">
    <location>
        <begin position="310"/>
        <end position="329"/>
    </location>
</feature>
<dbReference type="CDD" id="cd11484">
    <property type="entry name" value="SLC-NCS1sbd_CobB-like"/>
    <property type="match status" value="1"/>
</dbReference>
<sequence>MVKGSKILLDQDYAREPVPMVQRRSWVRLALIWIAVGVDLSALVLGASLAMGMTMTNAIIAVSTGSLILATIGAVCSYVGSATGLSTAMINRFVFGERGAYLVIMVTCITGLGWFGVAAGFFGESAHVVINDVFGWEIGSRWLALAGGLLMTLTAVIGFKAIERLSVISVPLMVSFLVGLILKLLSDGNLGGLFTIAPQGQSMGLGTAVSLVVGAFIVGAAGSPDISRWAKSRKDAVLSGFFGFLIGNSLMMFVAVFLSRLIGTEDVIQIMLSVGWGLIAVLILILSQWTTSDNGIYSMGLYLSVLFKWIPKRVLTIIVGILGTGFAVMGVYQNFITFLTILSPFVAPIAGIYLIEFFVHNRDRFQVAFLKEQKVAPFYWHSLFVWMVASIIALATTPSMDGGLGWFSLTHVPSLDGLLSAMLMQWMLGRFFPENFVLEQKESKEDLA</sequence>
<keyword evidence="3 6" id="KW-0812">Transmembrane</keyword>
<accession>A0A7D3XQT4</accession>
<dbReference type="PANTHER" id="PTHR30569">
    <property type="entry name" value="CYTOSINE TRANSPORTER CODB"/>
    <property type="match status" value="1"/>
</dbReference>
<proteinExistence type="inferred from homology"/>
<comment type="similarity">
    <text evidence="2">Belongs to the purine-cytosine permease (2.A.39) family.</text>
</comment>
<evidence type="ECO:0000256" key="1">
    <source>
        <dbReference type="ARBA" id="ARBA00004141"/>
    </source>
</evidence>
<dbReference type="InterPro" id="IPR030191">
    <property type="entry name" value="CodB"/>
</dbReference>
<evidence type="ECO:0000256" key="3">
    <source>
        <dbReference type="ARBA" id="ARBA00022692"/>
    </source>
</evidence>
<dbReference type="EMBL" id="CP048104">
    <property type="protein sequence ID" value="QKG85047.1"/>
    <property type="molecule type" value="Genomic_DNA"/>
</dbReference>
<dbReference type="GO" id="GO:0015209">
    <property type="term" value="F:cytosine transmembrane transporter activity"/>
    <property type="evidence" value="ECO:0007669"/>
    <property type="project" value="InterPro"/>
</dbReference>
<dbReference type="Gene3D" id="1.10.4160.10">
    <property type="entry name" value="Hydantoin permease"/>
    <property type="match status" value="1"/>
</dbReference>
<feature type="transmembrane region" description="Helical" evidence="6">
    <location>
        <begin position="166"/>
        <end position="185"/>
    </location>
</feature>
<organism evidence="7 8">
    <name type="scientific">Kroppenstedtia pulmonis</name>
    <dbReference type="NCBI Taxonomy" id="1380685"/>
    <lineage>
        <taxon>Bacteria</taxon>
        <taxon>Bacillati</taxon>
        <taxon>Bacillota</taxon>
        <taxon>Bacilli</taxon>
        <taxon>Bacillales</taxon>
        <taxon>Thermoactinomycetaceae</taxon>
        <taxon>Kroppenstedtia</taxon>
    </lineage>
</organism>
<feature type="transmembrane region" description="Helical" evidence="6">
    <location>
        <begin position="205"/>
        <end position="224"/>
    </location>
</feature>
<dbReference type="PANTHER" id="PTHR30569:SF0">
    <property type="entry name" value="CYTOSINE PERMEASE"/>
    <property type="match status" value="1"/>
</dbReference>
<evidence type="ECO:0000256" key="6">
    <source>
        <dbReference type="SAM" id="Phobius"/>
    </source>
</evidence>
<keyword evidence="5 6" id="KW-0472">Membrane</keyword>
<dbReference type="AlphaFoldDB" id="A0A7D3XQT4"/>
<evidence type="ECO:0000256" key="2">
    <source>
        <dbReference type="ARBA" id="ARBA00008974"/>
    </source>
</evidence>
<feature type="transmembrane region" description="Helical" evidence="6">
    <location>
        <begin position="30"/>
        <end position="52"/>
    </location>
</feature>
<feature type="transmembrane region" description="Helical" evidence="6">
    <location>
        <begin position="142"/>
        <end position="159"/>
    </location>
</feature>
<keyword evidence="4 6" id="KW-1133">Transmembrane helix</keyword>
<feature type="transmembrane region" description="Helical" evidence="6">
    <location>
        <begin position="58"/>
        <end position="79"/>
    </location>
</feature>
<evidence type="ECO:0000313" key="7">
    <source>
        <dbReference type="EMBL" id="QKG85047.1"/>
    </source>
</evidence>
<feature type="transmembrane region" description="Helical" evidence="6">
    <location>
        <begin position="378"/>
        <end position="397"/>
    </location>
</feature>
<keyword evidence="8" id="KW-1185">Reference proteome</keyword>
<feature type="transmembrane region" description="Helical" evidence="6">
    <location>
        <begin position="335"/>
        <end position="358"/>
    </location>
</feature>
<dbReference type="GO" id="GO:0005886">
    <property type="term" value="C:plasma membrane"/>
    <property type="evidence" value="ECO:0007669"/>
    <property type="project" value="TreeGrafter"/>
</dbReference>
<feature type="transmembrane region" description="Helical" evidence="6">
    <location>
        <begin position="270"/>
        <end position="289"/>
    </location>
</feature>
<reference evidence="7 8" key="1">
    <citation type="submission" date="2020-01" db="EMBL/GenBank/DDBJ databases">
        <authorList>
            <person name="Gulvik C.A."/>
            <person name="Batra D.G."/>
        </authorList>
    </citation>
    <scope>NUCLEOTIDE SEQUENCE [LARGE SCALE GENOMIC DNA]</scope>
    <source>
        <strain evidence="7 8">W9323</strain>
    </source>
</reference>
<name>A0A7D3XQT4_9BACL</name>
<feature type="transmembrane region" description="Helical" evidence="6">
    <location>
        <begin position="100"/>
        <end position="122"/>
    </location>
</feature>
<feature type="transmembrane region" description="Helical" evidence="6">
    <location>
        <begin position="236"/>
        <end position="258"/>
    </location>
</feature>
<protein>
    <submittedName>
        <fullName evidence="7">Cytosine permease</fullName>
    </submittedName>
</protein>
<dbReference type="Pfam" id="PF02133">
    <property type="entry name" value="Transp_cyt_pur"/>
    <property type="match status" value="1"/>
</dbReference>
<evidence type="ECO:0000256" key="5">
    <source>
        <dbReference type="ARBA" id="ARBA00023136"/>
    </source>
</evidence>
<dbReference type="KEGG" id="kpul:GXN76_11585"/>
<dbReference type="RefSeq" id="WP_173223332.1">
    <property type="nucleotide sequence ID" value="NZ_CP048104.1"/>
</dbReference>